<protein>
    <submittedName>
        <fullName evidence="6">Uncharacterized protein</fullName>
    </submittedName>
</protein>
<evidence type="ECO:0000256" key="5">
    <source>
        <dbReference type="SAM" id="Phobius"/>
    </source>
</evidence>
<evidence type="ECO:0000256" key="1">
    <source>
        <dbReference type="ARBA" id="ARBA00004141"/>
    </source>
</evidence>
<dbReference type="Gene3D" id="1.20.140.150">
    <property type="match status" value="1"/>
</dbReference>
<keyword evidence="4 5" id="KW-0472">Membrane</keyword>
<feature type="transmembrane region" description="Helical" evidence="5">
    <location>
        <begin position="92"/>
        <end position="116"/>
    </location>
</feature>
<comment type="caution">
    <text evidence="6">The sequence shown here is derived from an EMBL/GenBank/DDBJ whole genome shotgun (WGS) entry which is preliminary data.</text>
</comment>
<feature type="transmembrane region" description="Helical" evidence="5">
    <location>
        <begin position="123"/>
        <end position="149"/>
    </location>
</feature>
<name>A0AA88XNR5_PINIB</name>
<dbReference type="EMBL" id="VSWD01000011">
    <property type="protein sequence ID" value="KAK3088820.1"/>
    <property type="molecule type" value="Genomic_DNA"/>
</dbReference>
<evidence type="ECO:0000256" key="3">
    <source>
        <dbReference type="ARBA" id="ARBA00022989"/>
    </source>
</evidence>
<feature type="transmembrane region" description="Helical" evidence="5">
    <location>
        <begin position="169"/>
        <end position="191"/>
    </location>
</feature>
<dbReference type="GO" id="GO:0016020">
    <property type="term" value="C:membrane"/>
    <property type="evidence" value="ECO:0007669"/>
    <property type="project" value="UniProtKB-SubCell"/>
</dbReference>
<dbReference type="Pfam" id="PF13903">
    <property type="entry name" value="Claudin_2"/>
    <property type="match status" value="1"/>
</dbReference>
<evidence type="ECO:0000256" key="2">
    <source>
        <dbReference type="ARBA" id="ARBA00022692"/>
    </source>
</evidence>
<keyword evidence="3 5" id="KW-1133">Transmembrane helix</keyword>
<dbReference type="AlphaFoldDB" id="A0AA88XNR5"/>
<sequence>MALTSRYLVFAITFSSLGLVIFLISFATSSWLERDSGPANVQAGFVRMGLWEVCFNRWTHWKDQNQKVYDGCWYLLSSEFDSIRTWLQGIQAVLSIDLIFEVAVVLIHITVLLGILPEKFGFIGLLVSGITAITTGIVSAACMIGFYINSLTDLEFIDNSEKHNQSWSFWLQLPSVFLMIGAGIASILCAFNLRRSLQERPQAIPQSTSYNEVARRSAYR</sequence>
<evidence type="ECO:0000313" key="7">
    <source>
        <dbReference type="Proteomes" id="UP001186944"/>
    </source>
</evidence>
<dbReference type="InterPro" id="IPR004031">
    <property type="entry name" value="PMP22/EMP/MP20/Claudin"/>
</dbReference>
<keyword evidence="7" id="KW-1185">Reference proteome</keyword>
<accession>A0AA88XNR5</accession>
<gene>
    <name evidence="6" type="ORF">FSP39_024160</name>
</gene>
<comment type="subcellular location">
    <subcellularLocation>
        <location evidence="1">Membrane</location>
        <topology evidence="1">Multi-pass membrane protein</topology>
    </subcellularLocation>
</comment>
<feature type="transmembrane region" description="Helical" evidence="5">
    <location>
        <begin position="7"/>
        <end position="27"/>
    </location>
</feature>
<dbReference type="PANTHER" id="PTHR21284:SF12">
    <property type="entry name" value="EG:80H7.2 PROTEIN"/>
    <property type="match status" value="1"/>
</dbReference>
<dbReference type="Proteomes" id="UP001186944">
    <property type="component" value="Unassembled WGS sequence"/>
</dbReference>
<evidence type="ECO:0000256" key="4">
    <source>
        <dbReference type="ARBA" id="ARBA00023136"/>
    </source>
</evidence>
<keyword evidence="2 5" id="KW-0812">Transmembrane</keyword>
<dbReference type="PANTHER" id="PTHR21284">
    <property type="entry name" value="EG:80H7.2 PROTEIN"/>
    <property type="match status" value="1"/>
</dbReference>
<organism evidence="6 7">
    <name type="scientific">Pinctada imbricata</name>
    <name type="common">Atlantic pearl-oyster</name>
    <name type="synonym">Pinctada martensii</name>
    <dbReference type="NCBI Taxonomy" id="66713"/>
    <lineage>
        <taxon>Eukaryota</taxon>
        <taxon>Metazoa</taxon>
        <taxon>Spiralia</taxon>
        <taxon>Lophotrochozoa</taxon>
        <taxon>Mollusca</taxon>
        <taxon>Bivalvia</taxon>
        <taxon>Autobranchia</taxon>
        <taxon>Pteriomorphia</taxon>
        <taxon>Pterioida</taxon>
        <taxon>Pterioidea</taxon>
        <taxon>Pteriidae</taxon>
        <taxon>Pinctada</taxon>
    </lineage>
</organism>
<evidence type="ECO:0000313" key="6">
    <source>
        <dbReference type="EMBL" id="KAK3088820.1"/>
    </source>
</evidence>
<reference evidence="6" key="1">
    <citation type="submission" date="2019-08" db="EMBL/GenBank/DDBJ databases">
        <title>The improved chromosome-level genome for the pearl oyster Pinctada fucata martensii using PacBio sequencing and Hi-C.</title>
        <authorList>
            <person name="Zheng Z."/>
        </authorList>
    </citation>
    <scope>NUCLEOTIDE SEQUENCE</scope>
    <source>
        <strain evidence="6">ZZ-2019</strain>
        <tissue evidence="6">Adductor muscle</tissue>
    </source>
</reference>
<proteinExistence type="predicted"/>